<accession>A0A1M3TYM5</accession>
<feature type="region of interest" description="Disordered" evidence="1">
    <location>
        <begin position="1"/>
        <end position="71"/>
    </location>
</feature>
<evidence type="ECO:0000313" key="2">
    <source>
        <dbReference type="EMBL" id="OJZ91772.1"/>
    </source>
</evidence>
<gene>
    <name evidence="2" type="ORF">ASPFODRAFT_121111</name>
</gene>
<proteinExistence type="predicted"/>
<sequence length="96" mass="10100">RGVAVAPQDSSTTGPGAAETSLNTAPCSYASPGIPNKQDSTLRRVAQAGKVSRPKARLPGNSLSASRPTSRARAMMKELSLQVLFGWRMKINESSS</sequence>
<dbReference type="AlphaFoldDB" id="A0A1M3TYM5"/>
<feature type="compositionally biased region" description="Polar residues" evidence="1">
    <location>
        <begin position="8"/>
        <end position="26"/>
    </location>
</feature>
<evidence type="ECO:0000313" key="3">
    <source>
        <dbReference type="Proteomes" id="UP000184063"/>
    </source>
</evidence>
<name>A0A1M3TYM5_ASPLC</name>
<protein>
    <submittedName>
        <fullName evidence="2">Uncharacterized protein</fullName>
    </submittedName>
</protein>
<dbReference type="EMBL" id="KV878236">
    <property type="protein sequence ID" value="OJZ91772.1"/>
    <property type="molecule type" value="Genomic_DNA"/>
</dbReference>
<reference evidence="3" key="1">
    <citation type="journal article" date="2017" name="Genome Biol.">
        <title>Comparative genomics reveals high biological diversity and specific adaptations in the industrially and medically important fungal genus Aspergillus.</title>
        <authorList>
            <person name="de Vries R.P."/>
            <person name="Riley R."/>
            <person name="Wiebenga A."/>
            <person name="Aguilar-Osorio G."/>
            <person name="Amillis S."/>
            <person name="Uchima C.A."/>
            <person name="Anderluh G."/>
            <person name="Asadollahi M."/>
            <person name="Askin M."/>
            <person name="Barry K."/>
            <person name="Battaglia E."/>
            <person name="Bayram O."/>
            <person name="Benocci T."/>
            <person name="Braus-Stromeyer S.A."/>
            <person name="Caldana C."/>
            <person name="Canovas D."/>
            <person name="Cerqueira G.C."/>
            <person name="Chen F."/>
            <person name="Chen W."/>
            <person name="Choi C."/>
            <person name="Clum A."/>
            <person name="Dos Santos R.A."/>
            <person name="Damasio A.R."/>
            <person name="Diallinas G."/>
            <person name="Emri T."/>
            <person name="Fekete E."/>
            <person name="Flipphi M."/>
            <person name="Freyberg S."/>
            <person name="Gallo A."/>
            <person name="Gournas C."/>
            <person name="Habgood R."/>
            <person name="Hainaut M."/>
            <person name="Harispe M.L."/>
            <person name="Henrissat B."/>
            <person name="Hilden K.S."/>
            <person name="Hope R."/>
            <person name="Hossain A."/>
            <person name="Karabika E."/>
            <person name="Karaffa L."/>
            <person name="Karanyi Z."/>
            <person name="Krasevec N."/>
            <person name="Kuo A."/>
            <person name="Kusch H."/>
            <person name="LaButti K."/>
            <person name="Lagendijk E.L."/>
            <person name="Lapidus A."/>
            <person name="Levasseur A."/>
            <person name="Lindquist E."/>
            <person name="Lipzen A."/>
            <person name="Logrieco A.F."/>
            <person name="MacCabe A."/>
            <person name="Maekelae M.R."/>
            <person name="Malavazi I."/>
            <person name="Melin P."/>
            <person name="Meyer V."/>
            <person name="Mielnichuk N."/>
            <person name="Miskei M."/>
            <person name="Molnar A.P."/>
            <person name="Mule G."/>
            <person name="Ngan C.Y."/>
            <person name="Orejas M."/>
            <person name="Orosz E."/>
            <person name="Ouedraogo J.P."/>
            <person name="Overkamp K.M."/>
            <person name="Park H.-S."/>
            <person name="Perrone G."/>
            <person name="Piumi F."/>
            <person name="Punt P.J."/>
            <person name="Ram A.F."/>
            <person name="Ramon A."/>
            <person name="Rauscher S."/>
            <person name="Record E."/>
            <person name="Riano-Pachon D.M."/>
            <person name="Robert V."/>
            <person name="Roehrig J."/>
            <person name="Ruller R."/>
            <person name="Salamov A."/>
            <person name="Salih N.S."/>
            <person name="Samson R.A."/>
            <person name="Sandor E."/>
            <person name="Sanguinetti M."/>
            <person name="Schuetze T."/>
            <person name="Sepcic K."/>
            <person name="Shelest E."/>
            <person name="Sherlock G."/>
            <person name="Sophianopoulou V."/>
            <person name="Squina F.M."/>
            <person name="Sun H."/>
            <person name="Susca A."/>
            <person name="Todd R.B."/>
            <person name="Tsang A."/>
            <person name="Unkles S.E."/>
            <person name="van de Wiele N."/>
            <person name="van Rossen-Uffink D."/>
            <person name="Oliveira J.V."/>
            <person name="Vesth T.C."/>
            <person name="Visser J."/>
            <person name="Yu J.-H."/>
            <person name="Zhou M."/>
            <person name="Andersen M.R."/>
            <person name="Archer D.B."/>
            <person name="Baker S.E."/>
            <person name="Benoit I."/>
            <person name="Brakhage A.A."/>
            <person name="Braus G.H."/>
            <person name="Fischer R."/>
            <person name="Frisvad J.C."/>
            <person name="Goldman G.H."/>
            <person name="Houbraken J."/>
            <person name="Oakley B."/>
            <person name="Pocsi I."/>
            <person name="Scazzocchio C."/>
            <person name="Seiboth B."/>
            <person name="vanKuyk P.A."/>
            <person name="Wortman J."/>
            <person name="Dyer P.S."/>
            <person name="Grigoriev I.V."/>
        </authorList>
    </citation>
    <scope>NUCLEOTIDE SEQUENCE [LARGE SCALE GENOMIC DNA]</scope>
    <source>
        <strain evidence="3">CBS 106.47</strain>
    </source>
</reference>
<feature type="non-terminal residue" evidence="2">
    <location>
        <position position="1"/>
    </location>
</feature>
<organism evidence="2 3">
    <name type="scientific">Aspergillus luchuensis (strain CBS 106.47)</name>
    <dbReference type="NCBI Taxonomy" id="1137211"/>
    <lineage>
        <taxon>Eukaryota</taxon>
        <taxon>Fungi</taxon>
        <taxon>Dikarya</taxon>
        <taxon>Ascomycota</taxon>
        <taxon>Pezizomycotina</taxon>
        <taxon>Eurotiomycetes</taxon>
        <taxon>Eurotiomycetidae</taxon>
        <taxon>Eurotiales</taxon>
        <taxon>Aspergillaceae</taxon>
        <taxon>Aspergillus</taxon>
        <taxon>Aspergillus subgen. Circumdati</taxon>
    </lineage>
</organism>
<dbReference type="Proteomes" id="UP000184063">
    <property type="component" value="Unassembled WGS sequence"/>
</dbReference>
<evidence type="ECO:0000256" key="1">
    <source>
        <dbReference type="SAM" id="MobiDB-lite"/>
    </source>
</evidence>
<dbReference type="VEuPathDB" id="FungiDB:ASPFODRAFT_121111"/>